<name>A0A3D9ZEZ0_9ACTN</name>
<reference evidence="1 2" key="1">
    <citation type="submission" date="2018-08" db="EMBL/GenBank/DDBJ databases">
        <title>Sequencing the genomes of 1000 actinobacteria strains.</title>
        <authorList>
            <person name="Klenk H.-P."/>
        </authorList>
    </citation>
    <scope>NUCLEOTIDE SEQUENCE [LARGE SCALE GENOMIC DNA]</scope>
    <source>
        <strain evidence="1 2">DSM 44099</strain>
    </source>
</reference>
<dbReference type="OrthoDB" id="118609at2"/>
<accession>A0A3D9ZEZ0</accession>
<dbReference type="Proteomes" id="UP000256913">
    <property type="component" value="Unassembled WGS sequence"/>
</dbReference>
<gene>
    <name evidence="1" type="ORF">DFJ67_1951</name>
</gene>
<proteinExistence type="predicted"/>
<organism evidence="1 2">
    <name type="scientific">Asanoa ferruginea</name>
    <dbReference type="NCBI Taxonomy" id="53367"/>
    <lineage>
        <taxon>Bacteria</taxon>
        <taxon>Bacillati</taxon>
        <taxon>Actinomycetota</taxon>
        <taxon>Actinomycetes</taxon>
        <taxon>Micromonosporales</taxon>
        <taxon>Micromonosporaceae</taxon>
        <taxon>Asanoa</taxon>
    </lineage>
</organism>
<protein>
    <submittedName>
        <fullName evidence="1">Uncharacterized protein DUF1203</fullName>
    </submittedName>
</protein>
<dbReference type="RefSeq" id="WP_116067583.1">
    <property type="nucleotide sequence ID" value="NZ_BONB01000013.1"/>
</dbReference>
<dbReference type="Pfam" id="PF06718">
    <property type="entry name" value="DUF1203"/>
    <property type="match status" value="1"/>
</dbReference>
<dbReference type="EMBL" id="QUMQ01000001">
    <property type="protein sequence ID" value="REF95986.1"/>
    <property type="molecule type" value="Genomic_DNA"/>
</dbReference>
<dbReference type="AlphaFoldDB" id="A0A3D9ZEZ0"/>
<keyword evidence="2" id="KW-1185">Reference proteome</keyword>
<comment type="caution">
    <text evidence="1">The sequence shown here is derived from an EMBL/GenBank/DDBJ whole genome shotgun (WGS) entry which is preliminary data.</text>
</comment>
<dbReference type="PIRSF" id="PIRSF034110">
    <property type="entry name" value="DUF1203"/>
    <property type="match status" value="1"/>
</dbReference>
<evidence type="ECO:0000313" key="1">
    <source>
        <dbReference type="EMBL" id="REF95986.1"/>
    </source>
</evidence>
<evidence type="ECO:0000313" key="2">
    <source>
        <dbReference type="Proteomes" id="UP000256913"/>
    </source>
</evidence>
<dbReference type="InterPro" id="IPR009593">
    <property type="entry name" value="DUF1203"/>
</dbReference>
<sequence>MSFRIHAISIDTLTGVRDSGRDVSDHPVEPVVAGGGEPLRCCLRDAVEGEELILFGYEPVLPASPYREIGPVFAHAGACPSAPADGYPADWRGRKQILRAYDKRGWIHPSTRVHDGSDPEAEIAAILADPDVQQIHSRNVAYGCFMFAITRD</sequence>